<reference evidence="8" key="1">
    <citation type="journal article" date="2014" name="Int. J. Syst. Evol. Microbiol.">
        <title>Complete genome sequence of Corynebacterium casei LMG S-19264T (=DSM 44701T), isolated from a smear-ripened cheese.</title>
        <authorList>
            <consortium name="US DOE Joint Genome Institute (JGI-PGF)"/>
            <person name="Walter F."/>
            <person name="Albersmeier A."/>
            <person name="Kalinowski J."/>
            <person name="Ruckert C."/>
        </authorList>
    </citation>
    <scope>NUCLEOTIDE SEQUENCE</scope>
    <source>
        <strain evidence="8">JCM 4646</strain>
    </source>
</reference>
<dbReference type="InterPro" id="IPR051794">
    <property type="entry name" value="PG_Endopeptidase_C40"/>
</dbReference>
<organism evidence="8 9">
    <name type="scientific">Kitasatospora indigofera</name>
    <dbReference type="NCBI Taxonomy" id="67307"/>
    <lineage>
        <taxon>Bacteria</taxon>
        <taxon>Bacillati</taxon>
        <taxon>Actinomycetota</taxon>
        <taxon>Actinomycetes</taxon>
        <taxon>Kitasatosporales</taxon>
        <taxon>Streptomycetaceae</taxon>
        <taxon>Kitasatospora</taxon>
    </lineage>
</organism>
<evidence type="ECO:0000256" key="3">
    <source>
        <dbReference type="ARBA" id="ARBA00022801"/>
    </source>
</evidence>
<evidence type="ECO:0000256" key="2">
    <source>
        <dbReference type="ARBA" id="ARBA00022670"/>
    </source>
</evidence>
<dbReference type="GO" id="GO:0008234">
    <property type="term" value="F:cysteine-type peptidase activity"/>
    <property type="evidence" value="ECO:0007669"/>
    <property type="project" value="UniProtKB-KW"/>
</dbReference>
<feature type="compositionally biased region" description="Basic and acidic residues" evidence="6">
    <location>
        <begin position="206"/>
        <end position="217"/>
    </location>
</feature>
<reference evidence="8" key="2">
    <citation type="submission" date="2020-09" db="EMBL/GenBank/DDBJ databases">
        <authorList>
            <person name="Sun Q."/>
            <person name="Ohkuma M."/>
        </authorList>
    </citation>
    <scope>NUCLEOTIDE SEQUENCE</scope>
    <source>
        <strain evidence="8">JCM 4646</strain>
    </source>
</reference>
<dbReference type="Gene3D" id="3.90.1720.10">
    <property type="entry name" value="endopeptidase domain like (from Nostoc punctiforme)"/>
    <property type="match status" value="1"/>
</dbReference>
<evidence type="ECO:0000256" key="6">
    <source>
        <dbReference type="SAM" id="MobiDB-lite"/>
    </source>
</evidence>
<protein>
    <recommendedName>
        <fullName evidence="7">NlpC/P60 domain-containing protein</fullName>
    </recommendedName>
</protein>
<evidence type="ECO:0000256" key="4">
    <source>
        <dbReference type="ARBA" id="ARBA00022807"/>
    </source>
</evidence>
<feature type="domain" description="NlpC/P60" evidence="7">
    <location>
        <begin position="230"/>
        <end position="345"/>
    </location>
</feature>
<dbReference type="EMBL" id="BNBO01000010">
    <property type="protein sequence ID" value="GHH68093.1"/>
    <property type="molecule type" value="Genomic_DNA"/>
</dbReference>
<dbReference type="AlphaFoldDB" id="A0A919FLZ5"/>
<dbReference type="GeneID" id="95352869"/>
<dbReference type="InterPro" id="IPR000064">
    <property type="entry name" value="NLP_P60_dom"/>
</dbReference>
<evidence type="ECO:0000313" key="9">
    <source>
        <dbReference type="Proteomes" id="UP000617734"/>
    </source>
</evidence>
<feature type="region of interest" description="Disordered" evidence="6">
    <location>
        <begin position="206"/>
        <end position="227"/>
    </location>
</feature>
<comment type="caution">
    <text evidence="8">The sequence shown here is derived from an EMBL/GenBank/DDBJ whole genome shotgun (WGS) entry which is preliminary data.</text>
</comment>
<keyword evidence="4" id="KW-0788">Thiol protease</keyword>
<dbReference type="GO" id="GO:0006508">
    <property type="term" value="P:proteolysis"/>
    <property type="evidence" value="ECO:0007669"/>
    <property type="project" value="UniProtKB-KW"/>
</dbReference>
<dbReference type="PANTHER" id="PTHR47359">
    <property type="entry name" value="PEPTIDOGLYCAN DL-ENDOPEPTIDASE CWLO"/>
    <property type="match status" value="1"/>
</dbReference>
<dbReference type="PROSITE" id="PS51935">
    <property type="entry name" value="NLPC_P60"/>
    <property type="match status" value="1"/>
</dbReference>
<dbReference type="RefSeq" id="WP_190210824.1">
    <property type="nucleotide sequence ID" value="NZ_BNBO01000010.1"/>
</dbReference>
<feature type="coiled-coil region" evidence="5">
    <location>
        <begin position="53"/>
        <end position="87"/>
    </location>
</feature>
<sequence length="345" mass="36824">MASHRKPRCSTLTGRARRTAAGVVGAAAASVTVLAPAGHAEPRPAPEQVRAQLDGLYQEAEQATQRYDGAREQAEALQRQVTALQDDVARRAAAMEATRERLGELAAEQYRGGGFPPGFQLALSDDPRQFLQRAGMLDQAGAVERQVLEEFGRQRLALDTRTAEARLRLADLDARQRELAAEKATVQDRLNRAQALLARLAAEERGTADRASRDSARPDLGPDPGAVAASGRAAEAIAFARAQLGKPYVWGATGPGSYDCSGLVQAAWAAAGVSLPRTTYDQIDAARRIPRDALQPGDLVFFYSGVTHVGLYTGGGRMIHAPHPGAPVRYESIDVMPFAGAVRPS</sequence>
<comment type="similarity">
    <text evidence="1">Belongs to the peptidase C40 family.</text>
</comment>
<accession>A0A919FLZ5</accession>
<keyword evidence="9" id="KW-1185">Reference proteome</keyword>
<dbReference type="Proteomes" id="UP000617734">
    <property type="component" value="Unassembled WGS sequence"/>
</dbReference>
<evidence type="ECO:0000256" key="5">
    <source>
        <dbReference type="SAM" id="Coils"/>
    </source>
</evidence>
<dbReference type="Pfam" id="PF00877">
    <property type="entry name" value="NLPC_P60"/>
    <property type="match status" value="1"/>
</dbReference>
<name>A0A919FLZ5_9ACTN</name>
<keyword evidence="3" id="KW-0378">Hydrolase</keyword>
<keyword evidence="5" id="KW-0175">Coiled coil</keyword>
<dbReference type="PANTHER" id="PTHR47359:SF3">
    <property type="entry name" value="NLP_P60 DOMAIN-CONTAINING PROTEIN-RELATED"/>
    <property type="match status" value="1"/>
</dbReference>
<evidence type="ECO:0000259" key="7">
    <source>
        <dbReference type="PROSITE" id="PS51935"/>
    </source>
</evidence>
<evidence type="ECO:0000313" key="8">
    <source>
        <dbReference type="EMBL" id="GHH68093.1"/>
    </source>
</evidence>
<dbReference type="SUPFAM" id="SSF54001">
    <property type="entry name" value="Cysteine proteinases"/>
    <property type="match status" value="1"/>
</dbReference>
<evidence type="ECO:0000256" key="1">
    <source>
        <dbReference type="ARBA" id="ARBA00007074"/>
    </source>
</evidence>
<feature type="coiled-coil region" evidence="5">
    <location>
        <begin position="169"/>
        <end position="203"/>
    </location>
</feature>
<gene>
    <name evidence="8" type="ORF">GCM10018781_24160</name>
</gene>
<dbReference type="InterPro" id="IPR038765">
    <property type="entry name" value="Papain-like_cys_pep_sf"/>
</dbReference>
<keyword evidence="2" id="KW-0645">Protease</keyword>
<proteinExistence type="inferred from homology"/>